<dbReference type="InterPro" id="IPR022572">
    <property type="entry name" value="DNA_rep/recomb_RecO_N"/>
</dbReference>
<keyword evidence="4 8" id="KW-0227">DNA damage</keyword>
<accession>A0A2I1M615</accession>
<dbReference type="Pfam" id="PF02565">
    <property type="entry name" value="RecO_C"/>
    <property type="match status" value="1"/>
</dbReference>
<evidence type="ECO:0000259" key="9">
    <source>
        <dbReference type="Pfam" id="PF11967"/>
    </source>
</evidence>
<evidence type="ECO:0000256" key="1">
    <source>
        <dbReference type="ARBA" id="ARBA00003065"/>
    </source>
</evidence>
<dbReference type="PANTHER" id="PTHR33991">
    <property type="entry name" value="DNA REPAIR PROTEIN RECO"/>
    <property type="match status" value="1"/>
</dbReference>
<dbReference type="SUPFAM" id="SSF57863">
    <property type="entry name" value="ArfGap/RecO-like zinc finger"/>
    <property type="match status" value="1"/>
</dbReference>
<comment type="similarity">
    <text evidence="2 8">Belongs to the RecO family.</text>
</comment>
<dbReference type="InterPro" id="IPR012340">
    <property type="entry name" value="NA-bd_OB-fold"/>
</dbReference>
<dbReference type="GO" id="GO:0043590">
    <property type="term" value="C:bacterial nucleoid"/>
    <property type="evidence" value="ECO:0007669"/>
    <property type="project" value="TreeGrafter"/>
</dbReference>
<dbReference type="Proteomes" id="UP000242263">
    <property type="component" value="Unassembled WGS sequence"/>
</dbReference>
<dbReference type="PANTHER" id="PTHR33991:SF1">
    <property type="entry name" value="DNA REPAIR PROTEIN RECO"/>
    <property type="match status" value="1"/>
</dbReference>
<sequence>MPSYTDEGVVLRTVKLGEADRIITVLTRSHGKIRAVAKGVRRTRSRFGGRLEPFSRNSFLIYEGRGELQHINQVESVAAYGSALAASYESYVAANVMVESVDKLLDAAEQMMPQDVQPYYTLLVSALASLARGEHSADVIENSFLLRLLSTGGWAPRLDRCAVCGRQTDLNYFSVSAGGITCSTDRFMDAQEISYDMRVQLFALLKGRWDLLDESRQDKAALNPAIGGIVEEWLQYYIERPVRSLQLVKSVL</sequence>
<evidence type="ECO:0000256" key="8">
    <source>
        <dbReference type="HAMAP-Rule" id="MF_00201"/>
    </source>
</evidence>
<keyword evidence="6 8" id="KW-0234">DNA repair</keyword>
<name>A0A2I1M615_9BIFI</name>
<organism evidence="10 11">
    <name type="scientific">Alloscardovia omnicolens</name>
    <dbReference type="NCBI Taxonomy" id="419015"/>
    <lineage>
        <taxon>Bacteria</taxon>
        <taxon>Bacillati</taxon>
        <taxon>Actinomycetota</taxon>
        <taxon>Actinomycetes</taxon>
        <taxon>Bifidobacteriales</taxon>
        <taxon>Bifidobacteriaceae</taxon>
        <taxon>Alloscardovia</taxon>
    </lineage>
</organism>
<evidence type="ECO:0000256" key="7">
    <source>
        <dbReference type="ARBA" id="ARBA00033409"/>
    </source>
</evidence>
<reference evidence="10 11" key="1">
    <citation type="submission" date="2017-12" db="EMBL/GenBank/DDBJ databases">
        <title>Phylogenetic diversity of female urinary microbiome.</title>
        <authorList>
            <person name="Thomas-White K."/>
            <person name="Wolfe A.J."/>
        </authorList>
    </citation>
    <scope>NUCLEOTIDE SEQUENCE [LARGE SCALE GENOMIC DNA]</scope>
    <source>
        <strain evidence="10 11">UMB0064</strain>
    </source>
</reference>
<gene>
    <name evidence="8" type="primary">recO</name>
    <name evidence="10" type="ORF">CYJ32_04065</name>
</gene>
<proteinExistence type="inferred from homology"/>
<dbReference type="GO" id="GO:0006302">
    <property type="term" value="P:double-strand break repair"/>
    <property type="evidence" value="ECO:0007669"/>
    <property type="project" value="TreeGrafter"/>
</dbReference>
<dbReference type="AlphaFoldDB" id="A0A2I1M615"/>
<evidence type="ECO:0000313" key="10">
    <source>
        <dbReference type="EMBL" id="PKZ15547.1"/>
    </source>
</evidence>
<evidence type="ECO:0000256" key="2">
    <source>
        <dbReference type="ARBA" id="ARBA00007452"/>
    </source>
</evidence>
<dbReference type="InterPro" id="IPR037278">
    <property type="entry name" value="ARFGAP/RecO"/>
</dbReference>
<dbReference type="GO" id="GO:0006310">
    <property type="term" value="P:DNA recombination"/>
    <property type="evidence" value="ECO:0007669"/>
    <property type="project" value="UniProtKB-UniRule"/>
</dbReference>
<keyword evidence="5 8" id="KW-0233">DNA recombination</keyword>
<feature type="domain" description="DNA replication/recombination mediator RecO N-terminal" evidence="9">
    <location>
        <begin position="1"/>
        <end position="79"/>
    </location>
</feature>
<dbReference type="Gene3D" id="2.40.50.140">
    <property type="entry name" value="Nucleic acid-binding proteins"/>
    <property type="match status" value="1"/>
</dbReference>
<dbReference type="NCBIfam" id="TIGR00613">
    <property type="entry name" value="reco"/>
    <property type="match status" value="1"/>
</dbReference>
<evidence type="ECO:0000256" key="4">
    <source>
        <dbReference type="ARBA" id="ARBA00022763"/>
    </source>
</evidence>
<evidence type="ECO:0000256" key="3">
    <source>
        <dbReference type="ARBA" id="ARBA00021310"/>
    </source>
</evidence>
<comment type="caution">
    <text evidence="10">The sequence shown here is derived from an EMBL/GenBank/DDBJ whole genome shotgun (WGS) entry which is preliminary data.</text>
</comment>
<protein>
    <recommendedName>
        <fullName evidence="3 8">DNA repair protein RecO</fullName>
    </recommendedName>
    <alternativeName>
        <fullName evidence="7 8">Recombination protein O</fullName>
    </alternativeName>
</protein>
<dbReference type="HAMAP" id="MF_00201">
    <property type="entry name" value="RecO"/>
    <property type="match status" value="1"/>
</dbReference>
<evidence type="ECO:0000313" key="11">
    <source>
        <dbReference type="Proteomes" id="UP000242263"/>
    </source>
</evidence>
<dbReference type="Gene3D" id="1.20.1440.120">
    <property type="entry name" value="Recombination protein O, C-terminal domain"/>
    <property type="match status" value="1"/>
</dbReference>
<comment type="function">
    <text evidence="1 8">Involved in DNA repair and RecF pathway recombination.</text>
</comment>
<dbReference type="SUPFAM" id="SSF50249">
    <property type="entry name" value="Nucleic acid-binding proteins"/>
    <property type="match status" value="1"/>
</dbReference>
<dbReference type="EMBL" id="PKGU01000002">
    <property type="protein sequence ID" value="PKZ15547.1"/>
    <property type="molecule type" value="Genomic_DNA"/>
</dbReference>
<dbReference type="RefSeq" id="WP_021618116.1">
    <property type="nucleotide sequence ID" value="NZ_CAMYCS010000001.1"/>
</dbReference>
<dbReference type="Pfam" id="PF11967">
    <property type="entry name" value="RecO_N"/>
    <property type="match status" value="1"/>
</dbReference>
<dbReference type="InterPro" id="IPR042242">
    <property type="entry name" value="RecO_C"/>
</dbReference>
<evidence type="ECO:0000256" key="5">
    <source>
        <dbReference type="ARBA" id="ARBA00023172"/>
    </source>
</evidence>
<evidence type="ECO:0000256" key="6">
    <source>
        <dbReference type="ARBA" id="ARBA00023204"/>
    </source>
</evidence>
<dbReference type="InterPro" id="IPR003717">
    <property type="entry name" value="RecO"/>
</dbReference>